<dbReference type="Proteomes" id="UP000299102">
    <property type="component" value="Unassembled WGS sequence"/>
</dbReference>
<reference evidence="1 2" key="1">
    <citation type="journal article" date="2019" name="Commun. Biol.">
        <title>The bagworm genome reveals a unique fibroin gene that provides high tensile strength.</title>
        <authorList>
            <person name="Kono N."/>
            <person name="Nakamura H."/>
            <person name="Ohtoshi R."/>
            <person name="Tomita M."/>
            <person name="Numata K."/>
            <person name="Arakawa K."/>
        </authorList>
    </citation>
    <scope>NUCLEOTIDE SEQUENCE [LARGE SCALE GENOMIC DNA]</scope>
</reference>
<protein>
    <submittedName>
        <fullName evidence="1">Uncharacterized protein</fullName>
    </submittedName>
</protein>
<sequence length="188" mass="21088">MGKSTNEFSTLVKLNLPLRASESTLSYCSWMSIFALVTVASLLPTLDSTDVAFAVKRTSYEVVFIRRRPTIAGCSAVVDVDACTRSKTGSAKTDSEKEALLLHPFAEQAKIVLQYIIRKIPCIILLALMLLLPGDVMPENDVRRRRLCWPLDVETRRPTTQSAPSVVRFDCENDVRLYVPLPSNDRWP</sequence>
<name>A0A4C1U729_EUMVA</name>
<proteinExistence type="predicted"/>
<gene>
    <name evidence="1" type="ORF">EVAR_94117_1</name>
</gene>
<accession>A0A4C1U729</accession>
<dbReference type="AlphaFoldDB" id="A0A4C1U729"/>
<keyword evidence="2" id="KW-1185">Reference proteome</keyword>
<dbReference type="EMBL" id="BGZK01000136">
    <property type="protein sequence ID" value="GBP22078.1"/>
    <property type="molecule type" value="Genomic_DNA"/>
</dbReference>
<comment type="caution">
    <text evidence="1">The sequence shown here is derived from an EMBL/GenBank/DDBJ whole genome shotgun (WGS) entry which is preliminary data.</text>
</comment>
<evidence type="ECO:0000313" key="2">
    <source>
        <dbReference type="Proteomes" id="UP000299102"/>
    </source>
</evidence>
<organism evidence="1 2">
    <name type="scientific">Eumeta variegata</name>
    <name type="common">Bagworm moth</name>
    <name type="synonym">Eumeta japonica</name>
    <dbReference type="NCBI Taxonomy" id="151549"/>
    <lineage>
        <taxon>Eukaryota</taxon>
        <taxon>Metazoa</taxon>
        <taxon>Ecdysozoa</taxon>
        <taxon>Arthropoda</taxon>
        <taxon>Hexapoda</taxon>
        <taxon>Insecta</taxon>
        <taxon>Pterygota</taxon>
        <taxon>Neoptera</taxon>
        <taxon>Endopterygota</taxon>
        <taxon>Lepidoptera</taxon>
        <taxon>Glossata</taxon>
        <taxon>Ditrysia</taxon>
        <taxon>Tineoidea</taxon>
        <taxon>Psychidae</taxon>
        <taxon>Oiketicinae</taxon>
        <taxon>Eumeta</taxon>
    </lineage>
</organism>
<evidence type="ECO:0000313" key="1">
    <source>
        <dbReference type="EMBL" id="GBP22078.1"/>
    </source>
</evidence>